<evidence type="ECO:0000313" key="2">
    <source>
        <dbReference type="EMBL" id="AWB35572.1"/>
    </source>
</evidence>
<dbReference type="Proteomes" id="UP000244571">
    <property type="component" value="Chromosome"/>
</dbReference>
<gene>
    <name evidence="2" type="ORF">DBV39_01865</name>
</gene>
<sequence>MLHRADQSAVILVDLQARLMPSIHEGERIVTQAVRLARIARVLGVPVVATEQNPQGLGHSDPRIQAECDRVMSKSHFNACEEGLTEMLPATSRHAIVAGCEAHVCVLQTCMGLLERDFRVTLVIDAIGSRADLSRLAAIERLGMLQHEGLVLASVEMVAFEWLRTCRHPKFREALALIK</sequence>
<dbReference type="EMBL" id="CP028901">
    <property type="protein sequence ID" value="AWB35572.1"/>
    <property type="molecule type" value="Genomic_DNA"/>
</dbReference>
<feature type="domain" description="Isochorismatase-like" evidence="1">
    <location>
        <begin position="8"/>
        <end position="143"/>
    </location>
</feature>
<dbReference type="OrthoDB" id="9796958at2"/>
<accession>A0A2R4XP41</accession>
<dbReference type="Gene3D" id="3.40.50.850">
    <property type="entry name" value="Isochorismatase-like"/>
    <property type="match status" value="1"/>
</dbReference>
<dbReference type="InterPro" id="IPR050993">
    <property type="entry name" value="Isochorismatase_domain"/>
</dbReference>
<dbReference type="AlphaFoldDB" id="A0A2R4XP41"/>
<dbReference type="Pfam" id="PF00857">
    <property type="entry name" value="Isochorismatase"/>
    <property type="match status" value="1"/>
</dbReference>
<dbReference type="PANTHER" id="PTHR14119">
    <property type="entry name" value="HYDROLASE"/>
    <property type="match status" value="1"/>
</dbReference>
<dbReference type="PANTHER" id="PTHR14119:SF3">
    <property type="entry name" value="ISOCHORISMATASE DOMAIN-CONTAINING PROTEIN 2"/>
    <property type="match status" value="1"/>
</dbReference>
<dbReference type="SUPFAM" id="SSF52499">
    <property type="entry name" value="Isochorismatase-like hydrolases"/>
    <property type="match status" value="1"/>
</dbReference>
<name>A0A2R4XP41_9BURK</name>
<reference evidence="2 3" key="1">
    <citation type="submission" date="2018-04" db="EMBL/GenBank/DDBJ databases">
        <title>Bordetella sp. HZ20 isolated from seawater.</title>
        <authorList>
            <person name="Sun C."/>
        </authorList>
    </citation>
    <scope>NUCLEOTIDE SEQUENCE [LARGE SCALE GENOMIC DNA]</scope>
    <source>
        <strain evidence="2 3">HZ20</strain>
    </source>
</reference>
<evidence type="ECO:0000259" key="1">
    <source>
        <dbReference type="Pfam" id="PF00857"/>
    </source>
</evidence>
<keyword evidence="3" id="KW-1185">Reference proteome</keyword>
<dbReference type="InterPro" id="IPR000868">
    <property type="entry name" value="Isochorismatase-like_dom"/>
</dbReference>
<protein>
    <submittedName>
        <fullName evidence="2">Isochorismatase</fullName>
    </submittedName>
</protein>
<proteinExistence type="predicted"/>
<dbReference type="InterPro" id="IPR036380">
    <property type="entry name" value="Isochorismatase-like_sf"/>
</dbReference>
<organism evidence="2 3">
    <name type="scientific">Orrella marina</name>
    <dbReference type="NCBI Taxonomy" id="2163011"/>
    <lineage>
        <taxon>Bacteria</taxon>
        <taxon>Pseudomonadati</taxon>
        <taxon>Pseudomonadota</taxon>
        <taxon>Betaproteobacteria</taxon>
        <taxon>Burkholderiales</taxon>
        <taxon>Alcaligenaceae</taxon>
        <taxon>Orrella</taxon>
    </lineage>
</organism>
<evidence type="ECO:0000313" key="3">
    <source>
        <dbReference type="Proteomes" id="UP000244571"/>
    </source>
</evidence>
<dbReference type="KEGG" id="boz:DBV39_01865"/>